<evidence type="ECO:0000256" key="5">
    <source>
        <dbReference type="SAM" id="MobiDB-lite"/>
    </source>
</evidence>
<feature type="signal peptide" evidence="6">
    <location>
        <begin position="1"/>
        <end position="19"/>
    </location>
</feature>
<gene>
    <name evidence="8" type="ORF">HOLleu_26621</name>
</gene>
<feature type="chain" id="PRO_5040205881" evidence="6">
    <location>
        <begin position="20"/>
        <end position="459"/>
    </location>
</feature>
<keyword evidence="3 6" id="KW-0732">Signal</keyword>
<dbReference type="InterPro" id="IPR050822">
    <property type="entry name" value="Cerebellin_Synaptic_Org"/>
</dbReference>
<feature type="compositionally biased region" description="Basic and acidic residues" evidence="5">
    <location>
        <begin position="248"/>
        <end position="259"/>
    </location>
</feature>
<name>A0A9Q1BPM0_HOLLE</name>
<feature type="compositionally biased region" description="Polar residues" evidence="5">
    <location>
        <begin position="225"/>
        <end position="234"/>
    </location>
</feature>
<dbReference type="OrthoDB" id="6138508at2759"/>
<dbReference type="PROSITE" id="PS50871">
    <property type="entry name" value="C1Q"/>
    <property type="match status" value="1"/>
</dbReference>
<dbReference type="InterPro" id="IPR008983">
    <property type="entry name" value="Tumour_necrosis_fac-like_dom"/>
</dbReference>
<protein>
    <submittedName>
        <fullName evidence="8">Complement C1q tumor necrosis factor-related protein 4</fullName>
    </submittedName>
</protein>
<evidence type="ECO:0000313" key="9">
    <source>
        <dbReference type="Proteomes" id="UP001152320"/>
    </source>
</evidence>
<evidence type="ECO:0000256" key="6">
    <source>
        <dbReference type="SAM" id="SignalP"/>
    </source>
</evidence>
<dbReference type="PRINTS" id="PR00007">
    <property type="entry name" value="COMPLEMNTC1Q"/>
</dbReference>
<dbReference type="SUPFAM" id="SSF49842">
    <property type="entry name" value="TNF-like"/>
    <property type="match status" value="1"/>
</dbReference>
<feature type="region of interest" description="Disordered" evidence="5">
    <location>
        <begin position="217"/>
        <end position="269"/>
    </location>
</feature>
<proteinExistence type="predicted"/>
<dbReference type="PANTHER" id="PTHR22923">
    <property type="entry name" value="CEREBELLIN-RELATED"/>
    <property type="match status" value="1"/>
</dbReference>
<dbReference type="SMART" id="SM00110">
    <property type="entry name" value="C1Q"/>
    <property type="match status" value="1"/>
</dbReference>
<accession>A0A9Q1BPM0</accession>
<dbReference type="AlphaFoldDB" id="A0A9Q1BPM0"/>
<evidence type="ECO:0000256" key="3">
    <source>
        <dbReference type="ARBA" id="ARBA00022729"/>
    </source>
</evidence>
<dbReference type="GO" id="GO:0005615">
    <property type="term" value="C:extracellular space"/>
    <property type="evidence" value="ECO:0007669"/>
    <property type="project" value="TreeGrafter"/>
</dbReference>
<evidence type="ECO:0000259" key="7">
    <source>
        <dbReference type="PROSITE" id="PS50871"/>
    </source>
</evidence>
<keyword evidence="2" id="KW-0964">Secreted</keyword>
<feature type="coiled-coil region" evidence="4">
    <location>
        <begin position="170"/>
        <end position="197"/>
    </location>
</feature>
<feature type="coiled-coil region" evidence="4">
    <location>
        <begin position="82"/>
        <end position="109"/>
    </location>
</feature>
<dbReference type="Proteomes" id="UP001152320">
    <property type="component" value="Chromosome 13"/>
</dbReference>
<dbReference type="PANTHER" id="PTHR22923:SF62">
    <property type="entry name" value="CVP18"/>
    <property type="match status" value="1"/>
</dbReference>
<keyword evidence="4" id="KW-0175">Coiled coil</keyword>
<sequence>MKSISACVFFATVLVIGGAVKAPKRKPNPTPVTDEALQRRIVSLEASQETVQRKVTQMKITGSNIEQRLTALEEGIGTQEELTTVKELLQQSEAKNQELMKMLSNYERFFGALYAETPEAFDPTEAVDVRMTKLNSYLGNREAELLSLRPAPPTIVSNATVNEDLLGTALYELEEQKSQLDRKVRNLEDRIDRITGQIPDHANARINRVETELALQNEEEGTVRVNCQQSNSGSAGPPGQLKNKTKGNAREDCRTKRSIDGSTNQLSDDEVQDRLERLENLVLLLLQLPTINQTLGQSIDRSLSSSQLEELTDEIIALRGSKPDSKKIAFSVARTTPLLGESYEQILEFDYVFVNRGGHFKEENSTFICEVTGYYFVSFTIRSFDGHVLGINLMKNDDHVTSVFTDAHHRNVMESQSVIVHLKKGDHLWLRHPPSERFGIHSDRYRYTTFSAFMIYKGN</sequence>
<organism evidence="8 9">
    <name type="scientific">Holothuria leucospilota</name>
    <name type="common">Black long sea cucumber</name>
    <name type="synonym">Mertensiothuria leucospilota</name>
    <dbReference type="NCBI Taxonomy" id="206669"/>
    <lineage>
        <taxon>Eukaryota</taxon>
        <taxon>Metazoa</taxon>
        <taxon>Echinodermata</taxon>
        <taxon>Eleutherozoa</taxon>
        <taxon>Echinozoa</taxon>
        <taxon>Holothuroidea</taxon>
        <taxon>Aspidochirotacea</taxon>
        <taxon>Aspidochirotida</taxon>
        <taxon>Holothuriidae</taxon>
        <taxon>Holothuria</taxon>
    </lineage>
</organism>
<dbReference type="Gene3D" id="2.60.120.40">
    <property type="match status" value="1"/>
</dbReference>
<dbReference type="EMBL" id="JAIZAY010000013">
    <property type="protein sequence ID" value="KAJ8030259.1"/>
    <property type="molecule type" value="Genomic_DNA"/>
</dbReference>
<evidence type="ECO:0000256" key="1">
    <source>
        <dbReference type="ARBA" id="ARBA00004613"/>
    </source>
</evidence>
<comment type="subcellular location">
    <subcellularLocation>
        <location evidence="1">Secreted</location>
    </subcellularLocation>
</comment>
<comment type="caution">
    <text evidence="8">The sequence shown here is derived from an EMBL/GenBank/DDBJ whole genome shotgun (WGS) entry which is preliminary data.</text>
</comment>
<dbReference type="Pfam" id="PF00386">
    <property type="entry name" value="C1q"/>
    <property type="match status" value="1"/>
</dbReference>
<evidence type="ECO:0000256" key="4">
    <source>
        <dbReference type="SAM" id="Coils"/>
    </source>
</evidence>
<feature type="domain" description="C1q" evidence="7">
    <location>
        <begin position="323"/>
        <end position="459"/>
    </location>
</feature>
<reference evidence="8" key="1">
    <citation type="submission" date="2021-10" db="EMBL/GenBank/DDBJ databases">
        <title>Tropical sea cucumber genome reveals ecological adaptation and Cuvierian tubules defense mechanism.</title>
        <authorList>
            <person name="Chen T."/>
        </authorList>
    </citation>
    <scope>NUCLEOTIDE SEQUENCE</scope>
    <source>
        <strain evidence="8">Nanhai2018</strain>
        <tissue evidence="8">Muscle</tissue>
    </source>
</reference>
<keyword evidence="9" id="KW-1185">Reference proteome</keyword>
<dbReference type="InterPro" id="IPR001073">
    <property type="entry name" value="C1q_dom"/>
</dbReference>
<evidence type="ECO:0000313" key="8">
    <source>
        <dbReference type="EMBL" id="KAJ8030259.1"/>
    </source>
</evidence>
<evidence type="ECO:0000256" key="2">
    <source>
        <dbReference type="ARBA" id="ARBA00022525"/>
    </source>
</evidence>